<keyword evidence="5" id="KW-1185">Reference proteome</keyword>
<keyword evidence="2" id="KW-0472">Membrane</keyword>
<evidence type="ECO:0000313" key="4">
    <source>
        <dbReference type="EMBL" id="HCE17332.1"/>
    </source>
</evidence>
<feature type="region of interest" description="Disordered" evidence="1">
    <location>
        <begin position="26"/>
        <end position="45"/>
    </location>
</feature>
<dbReference type="RefSeq" id="WP_062195800.1">
    <property type="nucleotide sequence ID" value="NZ_DF967966.1"/>
</dbReference>
<dbReference type="EMBL" id="DF967966">
    <property type="protein sequence ID" value="GAP08301.1"/>
    <property type="molecule type" value="Genomic_DNA"/>
</dbReference>
<feature type="transmembrane region" description="Helical" evidence="2">
    <location>
        <begin position="61"/>
        <end position="82"/>
    </location>
</feature>
<feature type="transmembrane region" description="Helical" evidence="2">
    <location>
        <begin position="88"/>
        <end position="111"/>
    </location>
</feature>
<dbReference type="OrthoDB" id="9863385at2"/>
<accession>A0A3D1JFN9</accession>
<proteinExistence type="predicted"/>
<reference evidence="5" key="2">
    <citation type="submission" date="2015-07" db="EMBL/GenBank/DDBJ databases">
        <title>Draft Genome Sequences of Anaerolinea thermolimosa IMO-1, Bellilinea caldifistulae GOMI-1, Leptolinea tardivitalis YMTK-2, Levilinea saccharolytica KIBI-1,Longilinea arvoryzae KOME-1, Previously Described as Members of the Anaerolineaceae (Chloroflexi).</title>
        <authorList>
            <person name="Sekiguchi Y."/>
            <person name="Ohashi A."/>
            <person name="Matsuura N."/>
            <person name="Tourlousse M.D."/>
        </authorList>
    </citation>
    <scope>NUCLEOTIDE SEQUENCE [LARGE SCALE GENOMIC DNA]</scope>
    <source>
        <strain evidence="5">IMO-1</strain>
    </source>
</reference>
<evidence type="ECO:0000313" key="6">
    <source>
        <dbReference type="Proteomes" id="UP000264141"/>
    </source>
</evidence>
<keyword evidence="2" id="KW-1133">Transmembrane helix</keyword>
<reference evidence="3" key="1">
    <citation type="journal article" date="2015" name="Genome Announc.">
        <title>Draft Genome Sequences of Anaerolinea thermolimosa IMO-1, Bellilinea caldifistulae GOMI-1, Leptolinea tardivitalis YMTK-2, Levilinea saccharolytica KIBI-1, Longilinea arvoryzae KOME-1, Previously Described as Members of the Class Anaerolineae (Chloroflexi).</title>
        <authorList>
            <person name="Matsuura N."/>
            <person name="Tourlousse M.D."/>
            <person name="Ohashi A."/>
            <person name="Hugenholtz P."/>
            <person name="Sekiguchi Y."/>
        </authorList>
    </citation>
    <scope>NUCLEOTIDE SEQUENCE</scope>
    <source>
        <strain evidence="3">IMO-1</strain>
    </source>
</reference>
<reference evidence="4 6" key="3">
    <citation type="journal article" date="2018" name="Nat. Biotechnol.">
        <title>A standardized bacterial taxonomy based on genome phylogeny substantially revises the tree of life.</title>
        <authorList>
            <person name="Parks D.H."/>
            <person name="Chuvochina M."/>
            <person name="Waite D.W."/>
            <person name="Rinke C."/>
            <person name="Skarshewski A."/>
            <person name="Chaumeil P.A."/>
            <person name="Hugenholtz P."/>
        </authorList>
    </citation>
    <scope>NUCLEOTIDE SEQUENCE [LARGE SCALE GENOMIC DNA]</scope>
    <source>
        <strain evidence="4">UBA8781</strain>
    </source>
</reference>
<sequence length="196" mass="22313">MSEDLRDILRKVEQGELSVQEGAALLGGSKATPPPPDEPPPPAGQAIEDDLEERLAFWKRWWMIPLWAGMGVFAIGAALIALGDLYQWKFWFVCGFFPLLFGLAAMLVAWWSQRAHWVHLRIREHSGHRVSLSFPLPLRLTRWAFQLFGHRIPGLSEQQAVLENIDPLLKEMDKNHDPIAVEVNEPDGDEVRVYIT</sequence>
<evidence type="ECO:0000313" key="3">
    <source>
        <dbReference type="EMBL" id="GAP08301.1"/>
    </source>
</evidence>
<evidence type="ECO:0000313" key="5">
    <source>
        <dbReference type="Proteomes" id="UP000253922"/>
    </source>
</evidence>
<name>A0A3D1JFN9_9CHLR</name>
<gene>
    <name evidence="3" type="ORF">ATHL_03203</name>
    <name evidence="4" type="ORF">DEQ80_05695</name>
</gene>
<protein>
    <recommendedName>
        <fullName evidence="7">DUF2089 domain-containing protein</fullName>
    </recommendedName>
</protein>
<evidence type="ECO:0008006" key="7">
    <source>
        <dbReference type="Google" id="ProtNLM"/>
    </source>
</evidence>
<dbReference type="Proteomes" id="UP000253922">
    <property type="component" value="Unassembled WGS sequence"/>
</dbReference>
<dbReference type="Proteomes" id="UP000264141">
    <property type="component" value="Unassembled WGS sequence"/>
</dbReference>
<dbReference type="AlphaFoldDB" id="A0A3D1JFN9"/>
<organism evidence="4 6">
    <name type="scientific">Anaerolinea thermolimosa</name>
    <dbReference type="NCBI Taxonomy" id="229919"/>
    <lineage>
        <taxon>Bacteria</taxon>
        <taxon>Bacillati</taxon>
        <taxon>Chloroflexota</taxon>
        <taxon>Anaerolineae</taxon>
        <taxon>Anaerolineales</taxon>
        <taxon>Anaerolineaceae</taxon>
        <taxon>Anaerolinea</taxon>
    </lineage>
</organism>
<evidence type="ECO:0000256" key="2">
    <source>
        <dbReference type="SAM" id="Phobius"/>
    </source>
</evidence>
<dbReference type="EMBL" id="DPBP01000024">
    <property type="protein sequence ID" value="HCE17332.1"/>
    <property type="molecule type" value="Genomic_DNA"/>
</dbReference>
<evidence type="ECO:0000256" key="1">
    <source>
        <dbReference type="SAM" id="MobiDB-lite"/>
    </source>
</evidence>
<feature type="compositionally biased region" description="Pro residues" evidence="1">
    <location>
        <begin position="32"/>
        <end position="43"/>
    </location>
</feature>
<keyword evidence="2" id="KW-0812">Transmembrane</keyword>